<dbReference type="PROSITE" id="PS50206">
    <property type="entry name" value="RHODANESE_3"/>
    <property type="match status" value="3"/>
</dbReference>
<name>A0ABU5IFU5_9BURK</name>
<dbReference type="Pfam" id="PF00581">
    <property type="entry name" value="Rhodanese"/>
    <property type="match status" value="3"/>
</dbReference>
<dbReference type="Gene3D" id="3.40.250.10">
    <property type="entry name" value="Rhodanese-like domain"/>
    <property type="match status" value="4"/>
</dbReference>
<comment type="caution">
    <text evidence="3">The sequence shown here is derived from an EMBL/GenBank/DDBJ whole genome shotgun (WGS) entry which is preliminary data.</text>
</comment>
<evidence type="ECO:0000256" key="1">
    <source>
        <dbReference type="SAM" id="MobiDB-lite"/>
    </source>
</evidence>
<dbReference type="RefSeq" id="WP_322466165.1">
    <property type="nucleotide sequence ID" value="NZ_JAXOJX010000024.1"/>
</dbReference>
<organism evidence="3 4">
    <name type="scientific">Azohydromonas lata</name>
    <dbReference type="NCBI Taxonomy" id="45677"/>
    <lineage>
        <taxon>Bacteria</taxon>
        <taxon>Pseudomonadati</taxon>
        <taxon>Pseudomonadota</taxon>
        <taxon>Betaproteobacteria</taxon>
        <taxon>Burkholderiales</taxon>
        <taxon>Sphaerotilaceae</taxon>
        <taxon>Azohydromonas</taxon>
    </lineage>
</organism>
<sequence>MPTITPDIGESDHFPHARASTPEVPAVDATSLQRWLHDGTEIALLDVREHGQYGEGHPFLAVSTPYSRLELDVPRLVPRLTTRMVLLDDAASAGVAARAAHRLRDLGYTQVWTLAGGAQAWTASGRSLFQGQNLPSKTFGEQVEQVFDVPHMDARALNARLAAGEALVLLDGRTLQEHRKMTIPGAVPLPNGELALRWRSVVADDQTPIVVHCAGRTRSIVGAQILRELGVPNPVYALENGTQGWALAGLDLERGSPRTLPRAPNPAQRDAEQRQARALAARTGVPELSATQAQLWLDDRQRTTFVFDVRTAEEFAAGSLPGALHAPGGQLLQTTDQHVGVRGARMLLLDDDGIRAAVVAAWLRRLGHEAATVSGGIGASLRIRPAATAPLPDAPAEIGFEELNSWRVSGRTWPLLVDLRASSQYRQGHTVGSIWSIRPRLLDHLGQAFAGTQQRPLWLVADDVAIAPLAAQDLREAGWQALAWTRAGALADAGWPQESTPQQPTDAESIDYLFFVHDRHDGNLDAARRYLQWETGLVAQCAPDELAAFRLEL</sequence>
<reference evidence="3 4" key="1">
    <citation type="submission" date="2023-11" db="EMBL/GenBank/DDBJ databases">
        <title>Draft genome of Azohydromonas lata strain H1 (DSM1123), a polyhydroxyalkanoate producer.</title>
        <authorList>
            <person name="Traversa D."/>
            <person name="D'Addabbo P."/>
            <person name="Pazzani C."/>
            <person name="Manzari C."/>
            <person name="Chiara M."/>
            <person name="Scrascia M."/>
        </authorList>
    </citation>
    <scope>NUCLEOTIDE SEQUENCE [LARGE SCALE GENOMIC DNA]</scope>
    <source>
        <strain evidence="3 4">H1</strain>
    </source>
</reference>
<dbReference type="PANTHER" id="PTHR43031:SF16">
    <property type="entry name" value="OXIDOREDUCTASE"/>
    <property type="match status" value="1"/>
</dbReference>
<proteinExistence type="predicted"/>
<dbReference type="SMART" id="SM00450">
    <property type="entry name" value="RHOD"/>
    <property type="match status" value="3"/>
</dbReference>
<accession>A0ABU5IFU5</accession>
<feature type="domain" description="Rhodanese" evidence="2">
    <location>
        <begin position="300"/>
        <end position="388"/>
    </location>
</feature>
<gene>
    <name evidence="3" type="ORF">SM757_15535</name>
</gene>
<dbReference type="PANTHER" id="PTHR43031">
    <property type="entry name" value="FAD-DEPENDENT OXIDOREDUCTASE"/>
    <property type="match status" value="1"/>
</dbReference>
<evidence type="ECO:0000313" key="4">
    <source>
        <dbReference type="Proteomes" id="UP001293718"/>
    </source>
</evidence>
<dbReference type="EMBL" id="JAXOJX010000024">
    <property type="protein sequence ID" value="MDZ5457990.1"/>
    <property type="molecule type" value="Genomic_DNA"/>
</dbReference>
<dbReference type="SUPFAM" id="SSF52821">
    <property type="entry name" value="Rhodanese/Cell cycle control phosphatase"/>
    <property type="match status" value="4"/>
</dbReference>
<dbReference type="InterPro" id="IPR001763">
    <property type="entry name" value="Rhodanese-like_dom"/>
</dbReference>
<evidence type="ECO:0000313" key="3">
    <source>
        <dbReference type="EMBL" id="MDZ5457990.1"/>
    </source>
</evidence>
<feature type="domain" description="Rhodanese" evidence="2">
    <location>
        <begin position="163"/>
        <end position="254"/>
    </location>
</feature>
<dbReference type="InterPro" id="IPR036873">
    <property type="entry name" value="Rhodanese-like_dom_sf"/>
</dbReference>
<dbReference type="InterPro" id="IPR050229">
    <property type="entry name" value="GlpE_sulfurtransferase"/>
</dbReference>
<protein>
    <submittedName>
        <fullName evidence="3">Rhodanese-like domain-containing protein</fullName>
    </submittedName>
</protein>
<feature type="region of interest" description="Disordered" evidence="1">
    <location>
        <begin position="1"/>
        <end position="22"/>
    </location>
</feature>
<dbReference type="Proteomes" id="UP001293718">
    <property type="component" value="Unassembled WGS sequence"/>
</dbReference>
<feature type="domain" description="Rhodanese" evidence="2">
    <location>
        <begin position="38"/>
        <end position="130"/>
    </location>
</feature>
<keyword evidence="4" id="KW-1185">Reference proteome</keyword>
<evidence type="ECO:0000259" key="2">
    <source>
        <dbReference type="PROSITE" id="PS50206"/>
    </source>
</evidence>